<name>A0AAN8YY83_9MAGN</name>
<keyword evidence="3" id="KW-0227">DNA damage</keyword>
<dbReference type="SUPFAM" id="SSF56281">
    <property type="entry name" value="Metallo-hydrolase/oxidoreductase"/>
    <property type="match status" value="1"/>
</dbReference>
<sequence length="575" mass="65415">MPIEMPKGLPFSVDTWSSTSEKKRHHFLTHAHRDHSVGITRHFSFPIYTTSLTKSLLLQQFHQLNDSLFVHIEVGQSMVINDPDGDFVVSAYDANHCPGAVMFLFEGSFGNILHTGDCRLTPECLLNLPEKYIGKKRKEPKYCTFGRFYRQMPSKHFAIRQVISCIWKHPDAPVVYLTCDLLGQEEILVEVSKAFGSKIFVDRTKDPHCFQALTLIVPEIITDDPSSCFHLFNTFPRLHERAQAKLEEARANFQPEPLVKRPSTPWFAWESDISDIEKQIRRRFDEALRDKSGVWHVCYSIHSSRDELEWALELLSPKHVVSTTPPCRAMELAYVKKHCLSAQLTSDDPLWKILDLNTQAYTDAESQVEEFEGEACIPVSESEESLQTCGESHLQLPKKSLSLMECLNLSPPGKRPPVTIFGRARLCLEGSTFFYEEEKPVSVKDDNLPAHTDAKDQESTSLEGNDSVDVTPHVLSDAKVQESTHQRSVSKVEIALASHILCTRKDQESTAQEGNDLVDITQHMHRTRKEQESTSQDGDDVVDTTRVKLGTCKIHTETDEEAEKQEDKQREIWVV</sequence>
<dbReference type="GO" id="GO:0005634">
    <property type="term" value="C:nucleus"/>
    <property type="evidence" value="ECO:0007669"/>
    <property type="project" value="UniProtKB-SubCell"/>
</dbReference>
<protein>
    <submittedName>
        <fullName evidence="8">DNA repair metallo-beta-lactamase</fullName>
    </submittedName>
</protein>
<keyword evidence="9" id="KW-1185">Reference proteome</keyword>
<keyword evidence="5" id="KW-0539">Nucleus</keyword>
<evidence type="ECO:0000313" key="9">
    <source>
        <dbReference type="Proteomes" id="UP001370490"/>
    </source>
</evidence>
<dbReference type="Gene3D" id="3.40.50.12650">
    <property type="match status" value="1"/>
</dbReference>
<reference evidence="8 9" key="1">
    <citation type="submission" date="2023-12" db="EMBL/GenBank/DDBJ databases">
        <title>A high-quality genome assembly for Dillenia turbinata (Dilleniales).</title>
        <authorList>
            <person name="Chanderbali A."/>
        </authorList>
    </citation>
    <scope>NUCLEOTIDE SEQUENCE [LARGE SCALE GENOMIC DNA]</scope>
    <source>
        <strain evidence="8">LSX21</strain>
        <tissue evidence="8">Leaf</tissue>
    </source>
</reference>
<evidence type="ECO:0000256" key="3">
    <source>
        <dbReference type="ARBA" id="ARBA00022763"/>
    </source>
</evidence>
<comment type="subcellular location">
    <subcellularLocation>
        <location evidence="1">Nucleus</location>
    </subcellularLocation>
</comment>
<feature type="domain" description="DNA repair metallo-beta-lactamase" evidence="7">
    <location>
        <begin position="218"/>
        <end position="327"/>
    </location>
</feature>
<organism evidence="8 9">
    <name type="scientific">Dillenia turbinata</name>
    <dbReference type="NCBI Taxonomy" id="194707"/>
    <lineage>
        <taxon>Eukaryota</taxon>
        <taxon>Viridiplantae</taxon>
        <taxon>Streptophyta</taxon>
        <taxon>Embryophyta</taxon>
        <taxon>Tracheophyta</taxon>
        <taxon>Spermatophyta</taxon>
        <taxon>Magnoliopsida</taxon>
        <taxon>eudicotyledons</taxon>
        <taxon>Gunneridae</taxon>
        <taxon>Pentapetalae</taxon>
        <taxon>Dilleniales</taxon>
        <taxon>Dilleniaceae</taxon>
        <taxon>Dillenia</taxon>
    </lineage>
</organism>
<evidence type="ECO:0000313" key="8">
    <source>
        <dbReference type="EMBL" id="KAK6916635.1"/>
    </source>
</evidence>
<dbReference type="FunFam" id="3.40.50.12650:FF:000005">
    <property type="entry name" value="DNA repair metallo-beta-lactamase family protein"/>
    <property type="match status" value="1"/>
</dbReference>
<evidence type="ECO:0000256" key="1">
    <source>
        <dbReference type="ARBA" id="ARBA00004123"/>
    </source>
</evidence>
<proteinExistence type="inferred from homology"/>
<dbReference type="InterPro" id="IPR011084">
    <property type="entry name" value="DRMBL"/>
</dbReference>
<dbReference type="GO" id="GO:0036297">
    <property type="term" value="P:interstrand cross-link repair"/>
    <property type="evidence" value="ECO:0007669"/>
    <property type="project" value="TreeGrafter"/>
</dbReference>
<dbReference type="Proteomes" id="UP001370490">
    <property type="component" value="Unassembled WGS sequence"/>
</dbReference>
<dbReference type="Pfam" id="PF07522">
    <property type="entry name" value="DRMBL"/>
    <property type="match status" value="1"/>
</dbReference>
<evidence type="ECO:0000256" key="4">
    <source>
        <dbReference type="ARBA" id="ARBA00023204"/>
    </source>
</evidence>
<dbReference type="InterPro" id="IPR036866">
    <property type="entry name" value="RibonucZ/Hydroxyglut_hydro"/>
</dbReference>
<keyword evidence="4" id="KW-0234">DNA repair</keyword>
<gene>
    <name evidence="8" type="ORF">RJ641_019496</name>
</gene>
<dbReference type="GO" id="GO:0006303">
    <property type="term" value="P:double-strand break repair via nonhomologous end joining"/>
    <property type="evidence" value="ECO:0007669"/>
    <property type="project" value="TreeGrafter"/>
</dbReference>
<dbReference type="GO" id="GO:0035312">
    <property type="term" value="F:5'-3' DNA exonuclease activity"/>
    <property type="evidence" value="ECO:0007669"/>
    <property type="project" value="TreeGrafter"/>
</dbReference>
<dbReference type="PANTHER" id="PTHR23240">
    <property type="entry name" value="DNA CROSS-LINK REPAIR PROTEIN PSO2/SNM1-RELATED"/>
    <property type="match status" value="1"/>
</dbReference>
<dbReference type="Gene3D" id="3.60.15.10">
    <property type="entry name" value="Ribonuclease Z/Hydroxyacylglutathione hydrolase-like"/>
    <property type="match status" value="1"/>
</dbReference>
<evidence type="ECO:0000256" key="2">
    <source>
        <dbReference type="ARBA" id="ARBA00010304"/>
    </source>
</evidence>
<accession>A0AAN8YY83</accession>
<comment type="similarity">
    <text evidence="2">Belongs to the DNA repair metallo-beta-lactamase (DRMBL) family.</text>
</comment>
<evidence type="ECO:0000256" key="6">
    <source>
        <dbReference type="SAM" id="MobiDB-lite"/>
    </source>
</evidence>
<comment type="caution">
    <text evidence="8">The sequence shown here is derived from an EMBL/GenBank/DDBJ whole genome shotgun (WGS) entry which is preliminary data.</text>
</comment>
<dbReference type="FunFam" id="3.60.15.10:FF:000039">
    <property type="entry name" value="DNA repair metallo-beta-lactamase family protein"/>
    <property type="match status" value="1"/>
</dbReference>
<feature type="region of interest" description="Disordered" evidence="6">
    <location>
        <begin position="444"/>
        <end position="469"/>
    </location>
</feature>
<evidence type="ECO:0000259" key="7">
    <source>
        <dbReference type="Pfam" id="PF07522"/>
    </source>
</evidence>
<dbReference type="EMBL" id="JBAMMX010000024">
    <property type="protein sequence ID" value="KAK6916635.1"/>
    <property type="molecule type" value="Genomic_DNA"/>
</dbReference>
<evidence type="ECO:0000256" key="5">
    <source>
        <dbReference type="ARBA" id="ARBA00023242"/>
    </source>
</evidence>
<dbReference type="AlphaFoldDB" id="A0AAN8YY83"/>
<dbReference type="PANTHER" id="PTHR23240:SF31">
    <property type="entry name" value="DNA REPAIR METALLO-BETA-LACTAMASE FAMILY PROTEIN"/>
    <property type="match status" value="1"/>
</dbReference>
<dbReference type="GO" id="GO:0003684">
    <property type="term" value="F:damaged DNA binding"/>
    <property type="evidence" value="ECO:0007669"/>
    <property type="project" value="TreeGrafter"/>
</dbReference>
<feature type="compositionally biased region" description="Basic and acidic residues" evidence="6">
    <location>
        <begin position="444"/>
        <end position="458"/>
    </location>
</feature>